<gene>
    <name evidence="4" type="ORF">ACFQ03_10830</name>
</gene>
<evidence type="ECO:0000259" key="3">
    <source>
        <dbReference type="Pfam" id="PF04715"/>
    </source>
</evidence>
<reference evidence="5" key="1">
    <citation type="journal article" date="2019" name="Int. J. Syst. Evol. Microbiol.">
        <title>The Global Catalogue of Microorganisms (GCM) 10K type strain sequencing project: providing services to taxonomists for standard genome sequencing and annotation.</title>
        <authorList>
            <consortium name="The Broad Institute Genomics Platform"/>
            <consortium name="The Broad Institute Genome Sequencing Center for Infectious Disease"/>
            <person name="Wu L."/>
            <person name="Ma J."/>
        </authorList>
    </citation>
    <scope>NUCLEOTIDE SEQUENCE [LARGE SCALE GENOMIC DNA]</scope>
    <source>
        <strain evidence="5">CCUG 57263</strain>
    </source>
</reference>
<evidence type="ECO:0000259" key="2">
    <source>
        <dbReference type="Pfam" id="PF00425"/>
    </source>
</evidence>
<dbReference type="Pfam" id="PF04715">
    <property type="entry name" value="Anth_synt_I_N"/>
    <property type="match status" value="1"/>
</dbReference>
<proteinExistence type="predicted"/>
<feature type="coiled-coil region" evidence="1">
    <location>
        <begin position="187"/>
        <end position="214"/>
    </location>
</feature>
<dbReference type="Pfam" id="PF00425">
    <property type="entry name" value="Chorismate_bind"/>
    <property type="match status" value="1"/>
</dbReference>
<comment type="caution">
    <text evidence="4">The sequence shown here is derived from an EMBL/GenBank/DDBJ whole genome shotgun (WGS) entry which is preliminary data.</text>
</comment>
<dbReference type="Gene3D" id="3.60.120.10">
    <property type="entry name" value="Anthranilate synthase"/>
    <property type="match status" value="1"/>
</dbReference>
<evidence type="ECO:0000313" key="5">
    <source>
        <dbReference type="Proteomes" id="UP001597120"/>
    </source>
</evidence>
<accession>A0ABW3DAT5</accession>
<dbReference type="InterPro" id="IPR005801">
    <property type="entry name" value="ADC_synthase"/>
</dbReference>
<feature type="domain" description="Anthranilate synthase component I N-terminal" evidence="3">
    <location>
        <begin position="47"/>
        <end position="170"/>
    </location>
</feature>
<evidence type="ECO:0000256" key="1">
    <source>
        <dbReference type="SAM" id="Coils"/>
    </source>
</evidence>
<dbReference type="PRINTS" id="PR00095">
    <property type="entry name" value="ANTSNTHASEI"/>
</dbReference>
<keyword evidence="1" id="KW-0175">Coiled coil</keyword>
<dbReference type="RefSeq" id="WP_379288077.1">
    <property type="nucleotide sequence ID" value="NZ_JBHTIU010000033.1"/>
</dbReference>
<organism evidence="4 5">
    <name type="scientific">Paenibacillus residui</name>
    <dbReference type="NCBI Taxonomy" id="629724"/>
    <lineage>
        <taxon>Bacteria</taxon>
        <taxon>Bacillati</taxon>
        <taxon>Bacillota</taxon>
        <taxon>Bacilli</taxon>
        <taxon>Bacillales</taxon>
        <taxon>Paenibacillaceae</taxon>
        <taxon>Paenibacillus</taxon>
    </lineage>
</organism>
<evidence type="ECO:0000313" key="4">
    <source>
        <dbReference type="EMBL" id="MFD0869646.1"/>
    </source>
</evidence>
<keyword evidence="5" id="KW-1185">Reference proteome</keyword>
<dbReference type="EMBL" id="JBHTIU010000033">
    <property type="protein sequence ID" value="MFD0869646.1"/>
    <property type="molecule type" value="Genomic_DNA"/>
</dbReference>
<dbReference type="InterPro" id="IPR019999">
    <property type="entry name" value="Anth_synth_I-like"/>
</dbReference>
<dbReference type="PANTHER" id="PTHR11236:SF41">
    <property type="entry name" value="AMINODEOXYCHORISMATE SYNTHASE COMPONENT 1"/>
    <property type="match status" value="1"/>
</dbReference>
<feature type="domain" description="Chorismate-utilising enzyme C-terminal" evidence="2">
    <location>
        <begin position="252"/>
        <end position="504"/>
    </location>
</feature>
<protein>
    <submittedName>
        <fullName evidence="4">Anthranilate synthase component I family protein</fullName>
    </submittedName>
</protein>
<sequence length="523" mass="59269">MQEKMTTWEQWLEWSSEDYSMLPYVCKYSLPSGYERPRSWEQAWSGESPSTFVLESGKSGKYTFLGLSPRSAIEGKGEEATITVYADGTRERRTGKPLALIKEWMKPYRVPSVPGAPKFIGGCVGYLGYDVMRSLEKLPEAADDDLPVPEYVMTQFNELWIVDQESGELYCAVHLDLPEQARDQTSNSLLRELYQEAERRVERMKRQWDAIIETRGEQLEAEQSRRLEWLKQQSQEIDVSSIRGIESSFPMNDFIEAVRRIQSYIAAGDVFQVNLSVRQSKELRARPETVYEWLRLINPSPYMGMLRYPEFQLVSGSPELLVQLEDRKVRTRPIAGTRPRGADCEEDGLLAAELIHNDKERAEHVMLVDLLRNDLGRISSYGTVRVDDFMVVEKYSHVMHIVSEVQGELASGKDAYDVIAAVFPGGTITGAPKIRTMEIIEELEPVRRGPYTGAIGWIDYNGNMEFNIIIRTLLVTQGVGYVQAGAGIVIDSVPEKEYTESINKAKALWKAIECSESAAVATD</sequence>
<dbReference type="PANTHER" id="PTHR11236">
    <property type="entry name" value="AMINOBENZOATE/ANTHRANILATE SYNTHASE"/>
    <property type="match status" value="1"/>
</dbReference>
<dbReference type="InterPro" id="IPR015890">
    <property type="entry name" value="Chorismate_C"/>
</dbReference>
<dbReference type="Proteomes" id="UP001597120">
    <property type="component" value="Unassembled WGS sequence"/>
</dbReference>
<dbReference type="InterPro" id="IPR006805">
    <property type="entry name" value="Anth_synth_I_N"/>
</dbReference>
<dbReference type="SUPFAM" id="SSF56322">
    <property type="entry name" value="ADC synthase"/>
    <property type="match status" value="1"/>
</dbReference>
<name>A0ABW3DAT5_9BACL</name>